<organism evidence="8 9">
    <name type="scientific">Caproiciproducens galactitolivorans</name>
    <dbReference type="NCBI Taxonomy" id="642589"/>
    <lineage>
        <taxon>Bacteria</taxon>
        <taxon>Bacillati</taxon>
        <taxon>Bacillota</taxon>
        <taxon>Clostridia</taxon>
        <taxon>Eubacteriales</taxon>
        <taxon>Acutalibacteraceae</taxon>
        <taxon>Caproiciproducens</taxon>
    </lineage>
</organism>
<accession>A0ABT4BQ52</accession>
<comment type="caution">
    <text evidence="8">The sequence shown here is derived from an EMBL/GenBank/DDBJ whole genome shotgun (WGS) entry which is preliminary data.</text>
</comment>
<keyword evidence="9" id="KW-1185">Reference proteome</keyword>
<name>A0ABT4BQ52_9FIRM</name>
<evidence type="ECO:0000256" key="4">
    <source>
        <dbReference type="ARBA" id="ARBA00016244"/>
    </source>
</evidence>
<evidence type="ECO:0000256" key="5">
    <source>
        <dbReference type="ARBA" id="ARBA00022525"/>
    </source>
</evidence>
<dbReference type="PANTHER" id="PTHR30033">
    <property type="entry name" value="FLAGELLAR HOOK-ASSOCIATED PROTEIN 1"/>
    <property type="match status" value="1"/>
</dbReference>
<evidence type="ECO:0000313" key="8">
    <source>
        <dbReference type="EMBL" id="MCY1713019.1"/>
    </source>
</evidence>
<sequence length="524" mass="56456">MSSTFSGYYVARSGIQAARSNLQITGQNMTNVNTPGYTRQRVDTSTVGPCGSNMRYASSEIGIGWGVNCDGVSQLRDPYLDIQYRMKNAEAGNTGTVSDILNDLENIYDETKKDGITVQFQDFIKQLNSLASTTTSYNEDSVKGSARLLVSAFRNAAAQLSGIRDTQTKQFKDTAIPKVNGLLDTIANLNKEIKAADVSGSPALELMDKRNSAIDELSQYVNIEVSSQSVDVGSGRSVSELHIDLVSDGKKFNLVSDDSHNTFGTATAADGTINLTLTDSKGKDVTYDGTNILSNKDITEGSFAGYLTMLNENGEFDAAGGSERGIGYYQKVLDKLASYFADTMNAANSTTSDINKPLFTQSDGTTTTGITAANISLSEAWAKATDRYITATKQTSSSGPDDPNHNENILSMVKKLSDTKTFTTNDDNVGGTTLFNASIQSYISNISVSILALQKNDVDRKDTTFNSTLNEIDTKRSAVSSVDVNEEGINLIMYNQALTASSRFMTTMDQALDTIINNMGIVGR</sequence>
<keyword evidence="8" id="KW-0969">Cilium</keyword>
<dbReference type="EMBL" id="JAPOHA010000002">
    <property type="protein sequence ID" value="MCY1713019.1"/>
    <property type="molecule type" value="Genomic_DNA"/>
</dbReference>
<keyword evidence="8" id="KW-0966">Cell projection</keyword>
<dbReference type="NCBIfam" id="TIGR02492">
    <property type="entry name" value="flgK_ends"/>
    <property type="match status" value="1"/>
</dbReference>
<dbReference type="SUPFAM" id="SSF64518">
    <property type="entry name" value="Phase 1 flagellin"/>
    <property type="match status" value="1"/>
</dbReference>
<evidence type="ECO:0000259" key="7">
    <source>
        <dbReference type="Pfam" id="PF22638"/>
    </source>
</evidence>
<reference evidence="8 9" key="1">
    <citation type="submission" date="2022-11" db="EMBL/GenBank/DDBJ databases">
        <authorList>
            <person name="Caiyu Z."/>
        </authorList>
    </citation>
    <scope>NUCLEOTIDE SEQUENCE [LARGE SCALE GENOMIC DNA]</scope>
    <source>
        <strain evidence="8 9">YR-4</strain>
    </source>
</reference>
<dbReference type="InterPro" id="IPR053927">
    <property type="entry name" value="FlgK_helical"/>
</dbReference>
<protein>
    <recommendedName>
        <fullName evidence="4">Flagellar hook-associated protein 1</fullName>
    </recommendedName>
</protein>
<evidence type="ECO:0000256" key="3">
    <source>
        <dbReference type="ARBA" id="ARBA00009677"/>
    </source>
</evidence>
<dbReference type="Proteomes" id="UP001082703">
    <property type="component" value="Unassembled WGS sequence"/>
</dbReference>
<comment type="similarity">
    <text evidence="3">Belongs to the flagella basal body rod proteins family.</text>
</comment>
<dbReference type="InterPro" id="IPR002371">
    <property type="entry name" value="FlgK"/>
</dbReference>
<keyword evidence="8" id="KW-0282">Flagellum</keyword>
<dbReference type="PANTHER" id="PTHR30033:SF1">
    <property type="entry name" value="FLAGELLAR HOOK-ASSOCIATED PROTEIN 1"/>
    <property type="match status" value="1"/>
</dbReference>
<evidence type="ECO:0000256" key="2">
    <source>
        <dbReference type="ARBA" id="ARBA00004613"/>
    </source>
</evidence>
<feature type="domain" description="Flagellar hook-associated protein FlgK helical" evidence="7">
    <location>
        <begin position="101"/>
        <end position="355"/>
    </location>
</feature>
<dbReference type="Pfam" id="PF22638">
    <property type="entry name" value="FlgK_D1"/>
    <property type="match status" value="1"/>
</dbReference>
<evidence type="ECO:0000256" key="1">
    <source>
        <dbReference type="ARBA" id="ARBA00004365"/>
    </source>
</evidence>
<keyword evidence="6" id="KW-0975">Bacterial flagellum</keyword>
<keyword evidence="5" id="KW-0964">Secreted</keyword>
<comment type="subcellular location">
    <subcellularLocation>
        <location evidence="1">Bacterial flagellum</location>
    </subcellularLocation>
    <subcellularLocation>
        <location evidence="2">Secreted</location>
    </subcellularLocation>
</comment>
<proteinExistence type="inferred from homology"/>
<evidence type="ECO:0000313" key="9">
    <source>
        <dbReference type="Proteomes" id="UP001082703"/>
    </source>
</evidence>
<evidence type="ECO:0000256" key="6">
    <source>
        <dbReference type="ARBA" id="ARBA00023143"/>
    </source>
</evidence>
<dbReference type="RefSeq" id="WP_268057031.1">
    <property type="nucleotide sequence ID" value="NZ_JAPOHA010000002.1"/>
</dbReference>
<gene>
    <name evidence="8" type="primary">flgK</name>
    <name evidence="8" type="ORF">OUY18_01960</name>
</gene>